<dbReference type="PANTHER" id="PTHR30273">
    <property type="entry name" value="PERIPLASMIC SIGNAL SENSOR AND SIGMA FACTOR ACTIVATOR FECR-RELATED"/>
    <property type="match status" value="1"/>
</dbReference>
<feature type="domain" description="FecR protein" evidence="2">
    <location>
        <begin position="189"/>
        <end position="282"/>
    </location>
</feature>
<dbReference type="InterPro" id="IPR006860">
    <property type="entry name" value="FecR"/>
</dbReference>
<keyword evidence="1" id="KW-0812">Transmembrane</keyword>
<gene>
    <name evidence="4" type="ORF">C4F49_11595</name>
</gene>
<keyword evidence="5" id="KW-1185">Reference proteome</keyword>
<dbReference type="Pfam" id="PF16344">
    <property type="entry name" value="FecR_C"/>
    <property type="match status" value="1"/>
</dbReference>
<dbReference type="AlphaFoldDB" id="A0A928YR63"/>
<keyword evidence="1" id="KW-1133">Transmembrane helix</keyword>
<evidence type="ECO:0000313" key="5">
    <source>
        <dbReference type="Proteomes" id="UP000616201"/>
    </source>
</evidence>
<evidence type="ECO:0008006" key="6">
    <source>
        <dbReference type="Google" id="ProtNLM"/>
    </source>
</evidence>
<evidence type="ECO:0000313" key="4">
    <source>
        <dbReference type="EMBL" id="MBE8714327.1"/>
    </source>
</evidence>
<evidence type="ECO:0000259" key="2">
    <source>
        <dbReference type="Pfam" id="PF04773"/>
    </source>
</evidence>
<dbReference type="Gene3D" id="2.60.120.1440">
    <property type="match status" value="1"/>
</dbReference>
<evidence type="ECO:0000256" key="1">
    <source>
        <dbReference type="SAM" id="Phobius"/>
    </source>
</evidence>
<accession>A0A928YR63</accession>
<feature type="domain" description="Protein FecR C-terminal" evidence="3">
    <location>
        <begin position="321"/>
        <end position="390"/>
    </location>
</feature>
<name>A0A928YR63_9SPHI</name>
<dbReference type="EMBL" id="PRDK01000006">
    <property type="protein sequence ID" value="MBE8714327.1"/>
    <property type="molecule type" value="Genomic_DNA"/>
</dbReference>
<protein>
    <recommendedName>
        <fullName evidence="6">FecR family protein</fullName>
    </recommendedName>
</protein>
<dbReference type="Gene3D" id="3.55.50.30">
    <property type="match status" value="1"/>
</dbReference>
<dbReference type="RefSeq" id="WP_196936425.1">
    <property type="nucleotide sequence ID" value="NZ_MU158698.1"/>
</dbReference>
<feature type="transmembrane region" description="Helical" evidence="1">
    <location>
        <begin position="93"/>
        <end position="114"/>
    </location>
</feature>
<comment type="caution">
    <text evidence="4">The sequence shown here is derived from an EMBL/GenBank/DDBJ whole genome shotgun (WGS) entry which is preliminary data.</text>
</comment>
<proteinExistence type="predicted"/>
<keyword evidence="1" id="KW-0472">Membrane</keyword>
<dbReference type="Proteomes" id="UP000616201">
    <property type="component" value="Unassembled WGS sequence"/>
</dbReference>
<dbReference type="PANTHER" id="PTHR30273:SF2">
    <property type="entry name" value="PROTEIN FECR"/>
    <property type="match status" value="1"/>
</dbReference>
<evidence type="ECO:0000259" key="3">
    <source>
        <dbReference type="Pfam" id="PF16344"/>
    </source>
</evidence>
<dbReference type="InterPro" id="IPR032508">
    <property type="entry name" value="FecR_C"/>
</dbReference>
<dbReference type="InterPro" id="IPR012373">
    <property type="entry name" value="Ferrdict_sens_TM"/>
</dbReference>
<dbReference type="GO" id="GO:0016989">
    <property type="term" value="F:sigma factor antagonist activity"/>
    <property type="evidence" value="ECO:0007669"/>
    <property type="project" value="TreeGrafter"/>
</dbReference>
<dbReference type="Pfam" id="PF04773">
    <property type="entry name" value="FecR"/>
    <property type="match status" value="1"/>
</dbReference>
<organism evidence="4 5">
    <name type="scientific">Sphingobacterium hungaricum</name>
    <dbReference type="NCBI Taxonomy" id="2082723"/>
    <lineage>
        <taxon>Bacteria</taxon>
        <taxon>Pseudomonadati</taxon>
        <taxon>Bacteroidota</taxon>
        <taxon>Sphingobacteriia</taxon>
        <taxon>Sphingobacteriales</taxon>
        <taxon>Sphingobacteriaceae</taxon>
        <taxon>Sphingobacterium</taxon>
    </lineage>
</organism>
<reference evidence="4" key="1">
    <citation type="submission" date="2018-02" db="EMBL/GenBank/DDBJ databases">
        <authorList>
            <person name="Vasarhelyi B.M."/>
            <person name="Deshmukh S."/>
            <person name="Balint B."/>
            <person name="Kukolya J."/>
        </authorList>
    </citation>
    <scope>NUCLEOTIDE SEQUENCE</scope>
    <source>
        <strain evidence="4">KB22</strain>
    </source>
</reference>
<sequence length="393" mass="45130">MEIKRFQYLLTRYFENSLGQTEKQELLYGISHFSNEEFVDILSEMDFPTDFDATISEEEVSRKLTTIFENLLLDERLNDVPKIKKEKKSANGLYFWTGIAAAFLVLFGASIYLLTINNQEQVQANYIVQDIEPAQSMAMIVLENGDKITVDSTVTGLVYDKGGLQVYINEEGEVLYKDLNEDEQVQYLTVNTPKGGHTKLKLSDGSVIELNAASSIRYPVNFESEKREVFVEGQAYFKVSPDKDRPFIVHSKKQDIQVLGTSFNLVSTDEYAKTTLIEGSVEIHSGGNKYLLKPGQQSVVAENVNIKYLKPEIMKVWNNEKFVFDNSSFKEILREVENWYDVKMVFYEQDFDNIELSGTVSRGVRLSELLKVLEINTNYTFEIEGRRVLVKRY</sequence>